<dbReference type="Proteomes" id="UP000499080">
    <property type="component" value="Unassembled WGS sequence"/>
</dbReference>
<feature type="compositionally biased region" description="Polar residues" evidence="1">
    <location>
        <begin position="222"/>
        <end position="234"/>
    </location>
</feature>
<protein>
    <submittedName>
        <fullName evidence="2">Uncharacterized protein</fullName>
    </submittedName>
</protein>
<sequence>MYGHESNCNEFQDNNGNFSALENRYSASTRRNSRMEFFKKTRVNAAFWVSIYCLRSTLKPAKGDLPLSTIDAVTKIVLWVYGVNSPTRRIMKNEERNRHLIFHVSPQFVKISRGQAEEQKSHIRELDRIYRADGRANETAEETERRRSEDRLRIIARRNNMSAEETQQRHSDDRLRANARRNSMTTEERRSEDRLRRIARRNNITAEKTEQRRSEDILRKITGQNNMTAEETQQ</sequence>
<feature type="compositionally biased region" description="Basic and acidic residues" evidence="1">
    <location>
        <begin position="207"/>
        <end position="219"/>
    </location>
</feature>
<name>A0A4Y2WU99_ARAVE</name>
<feature type="region of interest" description="Disordered" evidence="1">
    <location>
        <begin position="157"/>
        <end position="234"/>
    </location>
</feature>
<evidence type="ECO:0000313" key="3">
    <source>
        <dbReference type="Proteomes" id="UP000499080"/>
    </source>
</evidence>
<organism evidence="2 3">
    <name type="scientific">Araneus ventricosus</name>
    <name type="common">Orbweaver spider</name>
    <name type="synonym">Epeira ventricosa</name>
    <dbReference type="NCBI Taxonomy" id="182803"/>
    <lineage>
        <taxon>Eukaryota</taxon>
        <taxon>Metazoa</taxon>
        <taxon>Ecdysozoa</taxon>
        <taxon>Arthropoda</taxon>
        <taxon>Chelicerata</taxon>
        <taxon>Arachnida</taxon>
        <taxon>Araneae</taxon>
        <taxon>Araneomorphae</taxon>
        <taxon>Entelegynae</taxon>
        <taxon>Araneoidea</taxon>
        <taxon>Araneidae</taxon>
        <taxon>Araneus</taxon>
    </lineage>
</organism>
<gene>
    <name evidence="2" type="ORF">AVEN_48736_1</name>
</gene>
<reference evidence="2 3" key="1">
    <citation type="journal article" date="2019" name="Sci. Rep.">
        <title>Orb-weaving spider Araneus ventricosus genome elucidates the spidroin gene catalogue.</title>
        <authorList>
            <person name="Kono N."/>
            <person name="Nakamura H."/>
            <person name="Ohtoshi R."/>
            <person name="Moran D.A.P."/>
            <person name="Shinohara A."/>
            <person name="Yoshida Y."/>
            <person name="Fujiwara M."/>
            <person name="Mori M."/>
            <person name="Tomita M."/>
            <person name="Arakawa K."/>
        </authorList>
    </citation>
    <scope>NUCLEOTIDE SEQUENCE [LARGE SCALE GENOMIC DNA]</scope>
</reference>
<comment type="caution">
    <text evidence="2">The sequence shown here is derived from an EMBL/GenBank/DDBJ whole genome shotgun (WGS) entry which is preliminary data.</text>
</comment>
<proteinExistence type="predicted"/>
<feature type="compositionally biased region" description="Basic and acidic residues" evidence="1">
    <location>
        <begin position="186"/>
        <end position="196"/>
    </location>
</feature>
<dbReference type="AlphaFoldDB" id="A0A4Y2WU99"/>
<keyword evidence="3" id="KW-1185">Reference proteome</keyword>
<dbReference type="EMBL" id="BGPR01066116">
    <property type="protein sequence ID" value="GBO40779.1"/>
    <property type="molecule type" value="Genomic_DNA"/>
</dbReference>
<accession>A0A4Y2WU99</accession>
<evidence type="ECO:0000256" key="1">
    <source>
        <dbReference type="SAM" id="MobiDB-lite"/>
    </source>
</evidence>
<evidence type="ECO:0000313" key="2">
    <source>
        <dbReference type="EMBL" id="GBO40779.1"/>
    </source>
</evidence>
<dbReference type="OrthoDB" id="1728974at2759"/>
<feature type="compositionally biased region" description="Basic and acidic residues" evidence="1">
    <location>
        <begin position="166"/>
        <end position="176"/>
    </location>
</feature>